<dbReference type="InterPro" id="IPR001452">
    <property type="entry name" value="SH3_domain"/>
</dbReference>
<dbReference type="KEGG" id="aaf:AURANDRAFT_63272"/>
<dbReference type="InterPro" id="IPR052293">
    <property type="entry name" value="SRRP"/>
</dbReference>
<feature type="compositionally biased region" description="Acidic residues" evidence="4">
    <location>
        <begin position="1616"/>
        <end position="1627"/>
    </location>
</feature>
<feature type="region of interest" description="Disordered" evidence="4">
    <location>
        <begin position="1558"/>
        <end position="1745"/>
    </location>
</feature>
<dbReference type="OMA" id="LDCESAP"/>
<dbReference type="RefSeq" id="XP_009035736.1">
    <property type="nucleotide sequence ID" value="XM_009037488.1"/>
</dbReference>
<evidence type="ECO:0000313" key="7">
    <source>
        <dbReference type="Proteomes" id="UP000002729"/>
    </source>
</evidence>
<feature type="compositionally biased region" description="Basic and acidic residues" evidence="4">
    <location>
        <begin position="884"/>
        <end position="906"/>
    </location>
</feature>
<feature type="region of interest" description="Disordered" evidence="4">
    <location>
        <begin position="2050"/>
        <end position="2106"/>
    </location>
</feature>
<feature type="compositionally biased region" description="Acidic residues" evidence="4">
    <location>
        <begin position="623"/>
        <end position="635"/>
    </location>
</feature>
<feature type="region of interest" description="Disordered" evidence="4">
    <location>
        <begin position="941"/>
        <end position="960"/>
    </location>
</feature>
<evidence type="ECO:0000256" key="3">
    <source>
        <dbReference type="SAM" id="Coils"/>
    </source>
</evidence>
<feature type="compositionally biased region" description="Acidic residues" evidence="4">
    <location>
        <begin position="1253"/>
        <end position="1268"/>
    </location>
</feature>
<feature type="region of interest" description="Disordered" evidence="4">
    <location>
        <begin position="1359"/>
        <end position="1523"/>
    </location>
</feature>
<dbReference type="PROSITE" id="PS50096">
    <property type="entry name" value="IQ"/>
    <property type="match status" value="2"/>
</dbReference>
<feature type="region of interest" description="Disordered" evidence="4">
    <location>
        <begin position="358"/>
        <end position="423"/>
    </location>
</feature>
<feature type="compositionally biased region" description="Low complexity" evidence="4">
    <location>
        <begin position="206"/>
        <end position="219"/>
    </location>
</feature>
<evidence type="ECO:0000256" key="4">
    <source>
        <dbReference type="SAM" id="MobiDB-lite"/>
    </source>
</evidence>
<evidence type="ECO:0000259" key="5">
    <source>
        <dbReference type="PROSITE" id="PS50002"/>
    </source>
</evidence>
<sequence>MAAGHVFINGVPLARARFDEWMAGSTSHDCLPTLVVDVARPLEAPAPGSGASAGRRSPKKSRGRPYLPSRPAGKKKRPQSAGAARRDEPPRSNGAAAAAAAAPSPKRRGRRTRPASAHAGSKASRQRRDAAAAAIDRLRAALEADERGAADERDRLRSELDLERHRAAELARTMESALQVHASAAVREAAMSHAAAAILRASPQTGGAAAPPAIAAAAPPRAPVFDDDDDDDPYAGLGDDFDDDPYGDDFLSPVGVDAATPRGARTPGAGDDAAASWPAESPATPILSTPRAARTPNLASDTVVGVQAAVRGRAARKSALEAREQTASAARLQASFRGAAARRASALLRAPVPAPLVEPAVAAPEEPSPTYDDDEFYDEDFEADAGADAAEREAARLEAEKEEAARVEAEAEAARAEAEAEAARLEAEAEAARAEAEAEAARVEAEAEATRVEAEAEAMRVEAEAEIARAEAELAETARVEAEAEAARVEEEAQAAREAEAARLEAEEEAARLKAEEAAARLEAEEEAARLEAEEEAARLEAEEDAARLEAEKEAARLEAEEDAARLEAEAAAAAEPEPEADEPAAPVRASDLFLARNTHKFMSTREPAELRKRPVEAARVQEEDEESSEAEEPAEPPARPEPDAGPEPSAAVAPEPDRAEPPAPAAARDDDTASTPPPPHDADDDHKTEATDVLHPTSTSSESGKASHHSAFSGPELPSAVASALRHHHAPEPQAYDDDDFEDDASALEPPPGTEPAEPAPEPAAPEPEPEPEPVAAPEPEPEPEPVPAPEPEPEPAPEPEPEAGDGYDDDFFEADAQSDATDVVHPASAEPTPREPPPRPAAVDPSRATFDASPRYDDDGFDEPVTPQEPDDARPAPSPRATFERSPRSESSPRYDEDSWHDASPRAAPADVADAVAAAGSDATESPRYDLDAFDETPLEEHRAAEQPAEEPAAAPAGEDDEFLDCESAPVAPVAECGELHVGDVVQAPVDGLRFEGVVDAIEGGTVHVDFGDEDVAVVARGDVARVRSWAVCEPGDAALVTEAGGVLRFRAKVEAVEVDLANQQHTYTVVYGEGDGEAGVSEDRITKIESARASHGHWKKALHAVLAANRFQGAMPKGDAAAAPAPEPAAAPEPAPAEPAPETAAAPEPQLTAREPEVAAAPECTSKTGPPPEPEDAAASHPEPATAPEPEIAAAPEPAPEEPAPAPAPAAPEPAPAAPEPAPAPEEPAAPEPEEPPAPEPAAPEPAPEAPEESDDDGYDDDFFEPEAPAAADDAPSAARRMSLNAAAAARLSLSLSSGAAAPPGPGDAAALADTLAASEMARFKASGRAAAQRRVSAASAEAARVAELLASRAPASAAAAAREAEERSLAAASAEAERKRLRGEDDVLEPLPRGLDRRRPSAGSALAVASLEKVRASLADPDAVTPRGSRDLATPRGSRDFARPAPAPAEDAVGALPGSRPPLRRNVSSSAIDAAASKQRQEGLLRDPAPIPSPRAAAPAPADEPAADEPAAVEPAPVALARAASEEEIRAVAAGAAATAESAALDRVFRASRDAAPEPAAAAAAASPRSEEEPPSYRGSPRSADGAAAAPEADAPATRSPRHLAPAPAPEPEPEPTYDDDFADSPREPDYGDDFGDAAGRDAAPATESPREPDYGDDWADEEPPRASEAAKPAVVDPEPEPEPRAVEPEPVGEPEAVEPEPVEPERESPRDVEEEPSYEDDFQDDFPAAAPEDAPVEESDDVRCTVIHAFEADGEGEMSIALGEKILVTRSDLEEDDGWCYATKVGAPPESGGFVPSASRSAMRLWACLVTCTGAQTLAPTTPETTDLELWLSAQDLQPGPVASWPDRSSHGRLLEQDDAAAQPVALIDGSGRARVAFDEAWLSLGCDYIHAEGDGLTILAAVRDVVDGSDFGPGGGGAVTASGDLIDFGATNDGYGLVVETDSVTGHVEATEAIAGGLSLDGSTTVVTVEINFADETLRVFLNHTLADTEDSGVSSLAVLVAMNVGMLLACGVYVFFDGLGLRDEDSPVGIVVARARSRLRTLSSPRKLKDAPPPEAARAATELTTNPMASARALKVADASEVLARTPPDPDAPDRTGAV</sequence>
<feature type="region of interest" description="Disordered" evidence="4">
    <location>
        <begin position="44"/>
        <end position="132"/>
    </location>
</feature>
<keyword evidence="1 2" id="KW-0728">SH3 domain</keyword>
<feature type="coiled-coil region" evidence="3">
    <location>
        <begin position="139"/>
        <end position="173"/>
    </location>
</feature>
<feature type="compositionally biased region" description="Pro residues" evidence="4">
    <location>
        <begin position="1200"/>
        <end position="1234"/>
    </location>
</feature>
<feature type="compositionally biased region" description="Acidic residues" evidence="4">
    <location>
        <begin position="225"/>
        <end position="247"/>
    </location>
</feature>
<keyword evidence="3" id="KW-0175">Coiled coil</keyword>
<feature type="compositionally biased region" description="Low complexity" evidence="4">
    <location>
        <begin position="358"/>
        <end position="369"/>
    </location>
</feature>
<organism evidence="7">
    <name type="scientific">Aureococcus anophagefferens</name>
    <name type="common">Harmful bloom alga</name>
    <dbReference type="NCBI Taxonomy" id="44056"/>
    <lineage>
        <taxon>Eukaryota</taxon>
        <taxon>Sar</taxon>
        <taxon>Stramenopiles</taxon>
        <taxon>Ochrophyta</taxon>
        <taxon>Pelagophyceae</taxon>
        <taxon>Pelagomonadales</taxon>
        <taxon>Pelagomonadaceae</taxon>
        <taxon>Aureococcus</taxon>
    </lineage>
</organism>
<protein>
    <recommendedName>
        <fullName evidence="5">SH3 domain-containing protein</fullName>
    </recommendedName>
</protein>
<feature type="compositionally biased region" description="Low complexity" evidence="4">
    <location>
        <begin position="1180"/>
        <end position="1199"/>
    </location>
</feature>
<dbReference type="InParanoid" id="F0Y623"/>
<feature type="region of interest" description="Disordered" evidence="4">
    <location>
        <begin position="206"/>
        <end position="294"/>
    </location>
</feature>
<accession>F0Y623</accession>
<feature type="compositionally biased region" description="Low complexity" evidence="4">
    <location>
        <begin position="1143"/>
        <end position="1152"/>
    </location>
</feature>
<evidence type="ECO:0000256" key="1">
    <source>
        <dbReference type="ARBA" id="ARBA00022443"/>
    </source>
</evidence>
<dbReference type="PANTHER" id="PTHR12239">
    <property type="entry name" value="PROTEIN CBG20215-RELATED"/>
    <property type="match status" value="1"/>
</dbReference>
<feature type="compositionally biased region" description="Basic and acidic residues" evidence="4">
    <location>
        <begin position="389"/>
        <end position="423"/>
    </location>
</feature>
<feature type="compositionally biased region" description="Basic and acidic residues" evidence="4">
    <location>
        <begin position="1379"/>
        <end position="1389"/>
    </location>
</feature>
<feature type="compositionally biased region" description="Basic and acidic residues" evidence="4">
    <location>
        <begin position="524"/>
        <end position="569"/>
    </location>
</feature>
<dbReference type="InterPro" id="IPR036028">
    <property type="entry name" value="SH3-like_dom_sf"/>
</dbReference>
<dbReference type="EMBL" id="GL833125">
    <property type="protein sequence ID" value="EGB09692.1"/>
    <property type="molecule type" value="Genomic_DNA"/>
</dbReference>
<feature type="compositionally biased region" description="Basic and acidic residues" evidence="4">
    <location>
        <begin position="607"/>
        <end position="622"/>
    </location>
</feature>
<feature type="compositionally biased region" description="Acidic residues" evidence="4">
    <location>
        <begin position="736"/>
        <end position="747"/>
    </location>
</feature>
<feature type="compositionally biased region" description="Acidic residues" evidence="4">
    <location>
        <begin position="1695"/>
        <end position="1707"/>
    </location>
</feature>
<feature type="compositionally biased region" description="Low complexity" evidence="4">
    <location>
        <begin position="45"/>
        <end position="55"/>
    </location>
</feature>
<dbReference type="SMART" id="SM00326">
    <property type="entry name" value="SH3"/>
    <property type="match status" value="1"/>
</dbReference>
<feature type="compositionally biased region" description="Low complexity" evidence="4">
    <location>
        <begin position="907"/>
        <end position="925"/>
    </location>
</feature>
<feature type="region of interest" description="Disordered" evidence="4">
    <location>
        <begin position="1119"/>
        <end position="1283"/>
    </location>
</feature>
<dbReference type="Gene3D" id="2.30.30.40">
    <property type="entry name" value="SH3 Domains"/>
    <property type="match status" value="1"/>
</dbReference>
<dbReference type="SUPFAM" id="SSF50044">
    <property type="entry name" value="SH3-domain"/>
    <property type="match status" value="1"/>
</dbReference>
<name>F0Y623_AURAN</name>
<dbReference type="PROSITE" id="PS50002">
    <property type="entry name" value="SH3"/>
    <property type="match status" value="1"/>
</dbReference>
<feature type="compositionally biased region" description="Pro residues" evidence="4">
    <location>
        <begin position="750"/>
        <end position="792"/>
    </location>
</feature>
<feature type="compositionally biased region" description="Low complexity" evidence="4">
    <location>
        <begin position="1269"/>
        <end position="1283"/>
    </location>
</feature>
<feature type="compositionally biased region" description="Low complexity" evidence="4">
    <location>
        <begin position="1498"/>
        <end position="1523"/>
    </location>
</feature>
<keyword evidence="7" id="KW-1185">Reference proteome</keyword>
<proteinExistence type="predicted"/>
<feature type="compositionally biased region" description="Pro residues" evidence="4">
    <location>
        <begin position="636"/>
        <end position="646"/>
    </location>
</feature>
<feature type="compositionally biased region" description="Low complexity" evidence="4">
    <location>
        <begin position="1561"/>
        <end position="1572"/>
    </location>
</feature>
<feature type="compositionally biased region" description="Acidic residues" evidence="4">
    <location>
        <begin position="1717"/>
        <end position="1729"/>
    </location>
</feature>
<dbReference type="PANTHER" id="PTHR12239:SF41">
    <property type="entry name" value="MEMBRANE ASSOCIATED PROTEIN, PUTATIVE-RELATED"/>
    <property type="match status" value="1"/>
</dbReference>
<evidence type="ECO:0000256" key="2">
    <source>
        <dbReference type="PROSITE-ProRule" id="PRU00192"/>
    </source>
</evidence>
<evidence type="ECO:0000313" key="6">
    <source>
        <dbReference type="EMBL" id="EGB09692.1"/>
    </source>
</evidence>
<reference evidence="6 7" key="1">
    <citation type="journal article" date="2011" name="Proc. Natl. Acad. Sci. U.S.A.">
        <title>Niche of harmful alga Aureococcus anophagefferens revealed through ecogenomics.</title>
        <authorList>
            <person name="Gobler C.J."/>
            <person name="Berry D.L."/>
            <person name="Dyhrman S.T."/>
            <person name="Wilhelm S.W."/>
            <person name="Salamov A."/>
            <person name="Lobanov A.V."/>
            <person name="Zhang Y."/>
            <person name="Collier J.L."/>
            <person name="Wurch L.L."/>
            <person name="Kustka A.B."/>
            <person name="Dill B.D."/>
            <person name="Shah M."/>
            <person name="VerBerkmoes N.C."/>
            <person name="Kuo A."/>
            <person name="Terry A."/>
            <person name="Pangilinan J."/>
            <person name="Lindquist E.A."/>
            <person name="Lucas S."/>
            <person name="Paulsen I.T."/>
            <person name="Hattenrath-Lehmann T.K."/>
            <person name="Talmage S.C."/>
            <person name="Walker E.A."/>
            <person name="Koch F."/>
            <person name="Burson A.M."/>
            <person name="Marcoval M.A."/>
            <person name="Tang Y.Z."/>
            <person name="Lecleir G.R."/>
            <person name="Coyne K.J."/>
            <person name="Berg G.M."/>
            <person name="Bertrand E.M."/>
            <person name="Saito M.A."/>
            <person name="Gladyshev V.N."/>
            <person name="Grigoriev I.V."/>
        </authorList>
    </citation>
    <scope>NUCLEOTIDE SEQUENCE [LARGE SCALE GENOMIC DNA]</scope>
    <source>
        <strain evidence="7">CCMP 1984</strain>
    </source>
</reference>
<feature type="compositionally biased region" description="Low complexity" evidence="4">
    <location>
        <begin position="948"/>
        <end position="959"/>
    </location>
</feature>
<feature type="compositionally biased region" description="Acidic residues" evidence="4">
    <location>
        <begin position="371"/>
        <end position="385"/>
    </location>
</feature>
<feature type="compositionally biased region" description="Low complexity" evidence="4">
    <location>
        <begin position="1641"/>
        <end position="1650"/>
    </location>
</feature>
<feature type="region of interest" description="Disordered" evidence="4">
    <location>
        <begin position="524"/>
        <end position="931"/>
    </location>
</feature>
<feature type="compositionally biased region" description="Pro residues" evidence="4">
    <location>
        <begin position="1128"/>
        <end position="1142"/>
    </location>
</feature>
<feature type="compositionally biased region" description="Basic and acidic residues" evidence="4">
    <location>
        <begin position="681"/>
        <end position="693"/>
    </location>
</feature>
<feature type="compositionally biased region" description="Acidic residues" evidence="4">
    <location>
        <begin position="793"/>
        <end position="815"/>
    </location>
</feature>
<feature type="compositionally biased region" description="Low complexity" evidence="4">
    <location>
        <begin position="1580"/>
        <end position="1601"/>
    </location>
</feature>
<dbReference type="Proteomes" id="UP000002729">
    <property type="component" value="Unassembled WGS sequence"/>
</dbReference>
<gene>
    <name evidence="6" type="ORF">AURANDRAFT_63272</name>
</gene>
<feature type="domain" description="SH3" evidence="5">
    <location>
        <begin position="1744"/>
        <end position="1810"/>
    </location>
</feature>
<dbReference type="GeneID" id="20224263"/>
<feature type="compositionally biased region" description="Pro residues" evidence="4">
    <location>
        <begin position="1241"/>
        <end position="1252"/>
    </location>
</feature>